<comment type="caution">
    <text evidence="2">The sequence shown here is derived from an EMBL/GenBank/DDBJ whole genome shotgun (WGS) entry which is preliminary data.</text>
</comment>
<keyword evidence="3" id="KW-1185">Reference proteome</keyword>
<sequence length="105" mass="11298">MTLAGKAAGKDVGMRFGPAAVAAMRTLVDAFPACGLGVSVAMDGTLYQLKSSPPRTRPRPARPSTPRTPTLPTRPDTRWVVCGTKVWGDRIGLCLTHFTRCYYSS</sequence>
<dbReference type="EMBL" id="JARKIE010000587">
    <property type="protein sequence ID" value="KAJ7626452.1"/>
    <property type="molecule type" value="Genomic_DNA"/>
</dbReference>
<protein>
    <submittedName>
        <fullName evidence="2">Uncharacterized protein</fullName>
    </submittedName>
</protein>
<evidence type="ECO:0000256" key="1">
    <source>
        <dbReference type="SAM" id="MobiDB-lite"/>
    </source>
</evidence>
<proteinExistence type="predicted"/>
<dbReference type="Proteomes" id="UP001221757">
    <property type="component" value="Unassembled WGS sequence"/>
</dbReference>
<evidence type="ECO:0000313" key="2">
    <source>
        <dbReference type="EMBL" id="KAJ7626452.1"/>
    </source>
</evidence>
<feature type="region of interest" description="Disordered" evidence="1">
    <location>
        <begin position="47"/>
        <end position="75"/>
    </location>
</feature>
<evidence type="ECO:0000313" key="3">
    <source>
        <dbReference type="Proteomes" id="UP001221757"/>
    </source>
</evidence>
<gene>
    <name evidence="2" type="ORF">B0H17DRAFT_1110913</name>
</gene>
<feature type="compositionally biased region" description="Low complexity" evidence="1">
    <location>
        <begin position="62"/>
        <end position="74"/>
    </location>
</feature>
<organism evidence="2 3">
    <name type="scientific">Mycena rosella</name>
    <name type="common">Pink bonnet</name>
    <name type="synonym">Agaricus rosellus</name>
    <dbReference type="NCBI Taxonomy" id="1033263"/>
    <lineage>
        <taxon>Eukaryota</taxon>
        <taxon>Fungi</taxon>
        <taxon>Dikarya</taxon>
        <taxon>Basidiomycota</taxon>
        <taxon>Agaricomycotina</taxon>
        <taxon>Agaricomycetes</taxon>
        <taxon>Agaricomycetidae</taxon>
        <taxon>Agaricales</taxon>
        <taxon>Marasmiineae</taxon>
        <taxon>Mycenaceae</taxon>
        <taxon>Mycena</taxon>
    </lineage>
</organism>
<reference evidence="2" key="1">
    <citation type="submission" date="2023-03" db="EMBL/GenBank/DDBJ databases">
        <title>Massive genome expansion in bonnet fungi (Mycena s.s.) driven by repeated elements and novel gene families across ecological guilds.</title>
        <authorList>
            <consortium name="Lawrence Berkeley National Laboratory"/>
            <person name="Harder C.B."/>
            <person name="Miyauchi S."/>
            <person name="Viragh M."/>
            <person name="Kuo A."/>
            <person name="Thoen E."/>
            <person name="Andreopoulos B."/>
            <person name="Lu D."/>
            <person name="Skrede I."/>
            <person name="Drula E."/>
            <person name="Henrissat B."/>
            <person name="Morin E."/>
            <person name="Kohler A."/>
            <person name="Barry K."/>
            <person name="LaButti K."/>
            <person name="Morin E."/>
            <person name="Salamov A."/>
            <person name="Lipzen A."/>
            <person name="Mereny Z."/>
            <person name="Hegedus B."/>
            <person name="Baldrian P."/>
            <person name="Stursova M."/>
            <person name="Weitz H."/>
            <person name="Taylor A."/>
            <person name="Grigoriev I.V."/>
            <person name="Nagy L.G."/>
            <person name="Martin F."/>
            <person name="Kauserud H."/>
        </authorList>
    </citation>
    <scope>NUCLEOTIDE SEQUENCE</scope>
    <source>
        <strain evidence="2">CBHHK067</strain>
    </source>
</reference>
<name>A0AAD7FIM6_MYCRO</name>
<accession>A0AAD7FIM6</accession>
<dbReference type="AlphaFoldDB" id="A0AAD7FIM6"/>